<dbReference type="KEGG" id="sfc:Spiaf_1787"/>
<dbReference type="HOGENOM" id="CLU_557677_0_0_12"/>
<dbReference type="Proteomes" id="UP000007383">
    <property type="component" value="Chromosome"/>
</dbReference>
<dbReference type="PROSITE" id="PS51257">
    <property type="entry name" value="PROKAR_LIPOPROTEIN"/>
    <property type="match status" value="1"/>
</dbReference>
<dbReference type="AlphaFoldDB" id="H9UK01"/>
<dbReference type="EMBL" id="CP003282">
    <property type="protein sequence ID" value="AFG37844.1"/>
    <property type="molecule type" value="Genomic_DNA"/>
</dbReference>
<proteinExistence type="predicted"/>
<organism evidence="1 2">
    <name type="scientific">Spirochaeta africana (strain ATCC 700263 / DSM 8902 / Z-7692)</name>
    <dbReference type="NCBI Taxonomy" id="889378"/>
    <lineage>
        <taxon>Bacteria</taxon>
        <taxon>Pseudomonadati</taxon>
        <taxon>Spirochaetota</taxon>
        <taxon>Spirochaetia</taxon>
        <taxon>Spirochaetales</taxon>
        <taxon>Spirochaetaceae</taxon>
        <taxon>Spirochaeta</taxon>
    </lineage>
</organism>
<dbReference type="RefSeq" id="WP_014455827.1">
    <property type="nucleotide sequence ID" value="NC_017098.1"/>
</dbReference>
<evidence type="ECO:0000313" key="1">
    <source>
        <dbReference type="EMBL" id="AFG37844.1"/>
    </source>
</evidence>
<accession>H9UK01</accession>
<name>H9UK01_SPIAZ</name>
<sequence>MRIRRVLGTLIISSIIVLAAGCSIGFAEQETGVSVSLQNWRMPNGEPEPSEDPVLRFELFAAGDLTTEQLDDNLLGYRRRGSTVPMQGQSSLDIPVAGPEDGAAIERIPIGRDYRLLVRIMDDNESLELGGVSDPFTVRGGERSEITVTIQPLENMAPQPRPAFPEPMQVITKGSIGEPPDSWVENFEISGNFLSNWLGITAGRGATGSAPADLFALESGGQIQIDADIDSDGNLVVFVDDSGSITAEVYANPPEVDSEPAENSAGNFIDYTSIHADPVRPEIIAMINSGQSARKFNSQDYSDFVEIDVAEIIEIYADAEYPSYVYETVFAADVFDGNLQVIALFNMDGLDQFVHMTMDVSPADDSDMEITSSTQLVLAPDWAVRDIAIIEDFPVVVAGEGVESFAGEYGVYAIEPDGNLTTIAQDFHDGIVADIISISFAKGYASFGEKIIILEEFNSNLDSYFYYFYRITEQGIELLWAEEAYFGGA</sequence>
<reference evidence="2" key="1">
    <citation type="journal article" date="2013" name="Stand. Genomic Sci.">
        <title>Complete genome sequence of the halophilic bacterium Spirochaeta africana type strain (Z-7692(T)) from the alkaline Lake Magadi in the East African Rift.</title>
        <authorList>
            <person name="Liolos K."/>
            <person name="Abt B."/>
            <person name="Scheuner C."/>
            <person name="Teshima H."/>
            <person name="Held B."/>
            <person name="Lapidus A."/>
            <person name="Nolan M."/>
            <person name="Lucas S."/>
            <person name="Deshpande S."/>
            <person name="Cheng J.F."/>
            <person name="Tapia R."/>
            <person name="Goodwin L.A."/>
            <person name="Pitluck S."/>
            <person name="Pagani I."/>
            <person name="Ivanova N."/>
            <person name="Mavromatis K."/>
            <person name="Mikhailova N."/>
            <person name="Huntemann M."/>
            <person name="Pati A."/>
            <person name="Chen A."/>
            <person name="Palaniappan K."/>
            <person name="Land M."/>
            <person name="Rohde M."/>
            <person name="Tindall B.J."/>
            <person name="Detter J.C."/>
            <person name="Goker M."/>
            <person name="Bristow J."/>
            <person name="Eisen J.A."/>
            <person name="Markowitz V."/>
            <person name="Hugenholtz P."/>
            <person name="Woyke T."/>
            <person name="Klenk H.P."/>
            <person name="Kyrpides N.C."/>
        </authorList>
    </citation>
    <scope>NUCLEOTIDE SEQUENCE</scope>
    <source>
        <strain evidence="2">ATCC 700263 / DSM 8902 / Z-7692</strain>
    </source>
</reference>
<gene>
    <name evidence="1" type="ordered locus">Spiaf_1787</name>
</gene>
<protein>
    <submittedName>
        <fullName evidence="1">Uncharacterized protein</fullName>
    </submittedName>
</protein>
<dbReference type="STRING" id="889378.Spiaf_1787"/>
<keyword evidence="2" id="KW-1185">Reference proteome</keyword>
<evidence type="ECO:0000313" key="2">
    <source>
        <dbReference type="Proteomes" id="UP000007383"/>
    </source>
</evidence>
<dbReference type="PATRIC" id="fig|889378.3.peg.1776"/>